<evidence type="ECO:0000313" key="1">
    <source>
        <dbReference type="EMBL" id="OCS91026.1"/>
    </source>
</evidence>
<organism evidence="1 2">
    <name type="scientific">Caryophanon latum</name>
    <dbReference type="NCBI Taxonomy" id="33977"/>
    <lineage>
        <taxon>Bacteria</taxon>
        <taxon>Bacillati</taxon>
        <taxon>Bacillota</taxon>
        <taxon>Bacilli</taxon>
        <taxon>Bacillales</taxon>
        <taxon>Caryophanaceae</taxon>
        <taxon>Caryophanon</taxon>
    </lineage>
</organism>
<accession>A0A1C0YV28</accession>
<evidence type="ECO:0000313" key="2">
    <source>
        <dbReference type="Proteomes" id="UP000093482"/>
    </source>
</evidence>
<dbReference type="Gene3D" id="3.30.70.2940">
    <property type="match status" value="1"/>
</dbReference>
<dbReference type="Gene3D" id="2.60.40.4350">
    <property type="match status" value="1"/>
</dbReference>
<dbReference type="AlphaFoldDB" id="A0A1C0YV28"/>
<gene>
    <name evidence="1" type="ORF">A6K76_09790</name>
</gene>
<keyword evidence="2" id="KW-1185">Reference proteome</keyword>
<dbReference type="InterPro" id="IPR019117">
    <property type="entry name" value="CRISPR-assoc_protein_Cmr3"/>
</dbReference>
<sequence>MATLQLQPIDTFFFKDHQATETGANSFMQGIFPPRPSTIYGSLRSAYIHANESFEAYAQGTDGDVKKWMGTPEQLGEFAIQYVSLFHNEQELLPLPLDYQAYEKDGTLVAAPLTLTEDTAPSSAASPWRLQSSLTEKTKGASNVFVTKEAWKQALLHTQAIDTLTPLSQLLVPEQKLGIALEHTTRTTKDQHLYQLTKLRFKERGGFNVYTTSSPSFAQIEFTKVGGENRPWTISEQKQSFSLWNEQELKTLRETITRTNIVKFVLLSPAIWQNGAKPASFADGRFTVGGATFEWLTGAIGRPSIYGGWDMVQNRPKSRAYMIPEGSVVYAKLCDGTSIDDVLALANGCHFTDEGQQQGFGFAILAAVQ</sequence>
<name>A0A1C0YV28_9BACL</name>
<dbReference type="Pfam" id="PF09700">
    <property type="entry name" value="Cas_Cmr3"/>
    <property type="match status" value="1"/>
</dbReference>
<dbReference type="Proteomes" id="UP000093482">
    <property type="component" value="Unassembled WGS sequence"/>
</dbReference>
<evidence type="ECO:0008006" key="3">
    <source>
        <dbReference type="Google" id="ProtNLM"/>
    </source>
</evidence>
<dbReference type="RefSeq" id="WP_066463662.1">
    <property type="nucleotide sequence ID" value="NZ_MATO01000031.1"/>
</dbReference>
<reference evidence="1 2" key="1">
    <citation type="submission" date="2016-07" db="EMBL/GenBank/DDBJ databases">
        <title>Caryophanon latum genome sequencing.</title>
        <authorList>
            <person name="Verma A."/>
            <person name="Pal Y."/>
            <person name="Krishnamurthi S."/>
        </authorList>
    </citation>
    <scope>NUCLEOTIDE SEQUENCE [LARGE SCALE GENOMIC DNA]</scope>
    <source>
        <strain evidence="1 2">DSM 14151</strain>
    </source>
</reference>
<protein>
    <recommendedName>
        <fullName evidence="3">Type III-B CRISPR module-associated protein Cmr3</fullName>
    </recommendedName>
</protein>
<comment type="caution">
    <text evidence="1">The sequence shown here is derived from an EMBL/GenBank/DDBJ whole genome shotgun (WGS) entry which is preliminary data.</text>
</comment>
<proteinExistence type="predicted"/>
<dbReference type="EMBL" id="MATO01000031">
    <property type="protein sequence ID" value="OCS91026.1"/>
    <property type="molecule type" value="Genomic_DNA"/>
</dbReference>